<comment type="caution">
    <text evidence="4">The sequence shown here is derived from an EMBL/GenBank/DDBJ whole genome shotgun (WGS) entry which is preliminary data.</text>
</comment>
<protein>
    <recommendedName>
        <fullName evidence="6">DUF4378 domain-containing protein</fullName>
    </recommendedName>
</protein>
<evidence type="ECO:0000256" key="1">
    <source>
        <dbReference type="SAM" id="MobiDB-lite"/>
    </source>
</evidence>
<dbReference type="InterPro" id="IPR033334">
    <property type="entry name" value="LNG1/2"/>
</dbReference>
<dbReference type="PANTHER" id="PTHR31680:SF12">
    <property type="entry name" value="OS11G0587300 PROTEIN"/>
    <property type="match status" value="1"/>
</dbReference>
<feature type="region of interest" description="Disordered" evidence="1">
    <location>
        <begin position="43"/>
        <end position="91"/>
    </location>
</feature>
<feature type="domain" description="DUF3741" evidence="3">
    <location>
        <begin position="145"/>
        <end position="167"/>
    </location>
</feature>
<dbReference type="EMBL" id="JAQQAF010000004">
    <property type="protein sequence ID" value="KAJ8494121.1"/>
    <property type="molecule type" value="Genomic_DNA"/>
</dbReference>
<feature type="compositionally biased region" description="Basic and acidic residues" evidence="1">
    <location>
        <begin position="362"/>
        <end position="382"/>
    </location>
</feature>
<dbReference type="Pfam" id="PF14383">
    <property type="entry name" value="VARLMGL"/>
    <property type="match status" value="1"/>
</dbReference>
<organism evidence="4 5">
    <name type="scientific">Ensete ventricosum</name>
    <name type="common">Abyssinian banana</name>
    <name type="synonym">Musa ensete</name>
    <dbReference type="NCBI Taxonomy" id="4639"/>
    <lineage>
        <taxon>Eukaryota</taxon>
        <taxon>Viridiplantae</taxon>
        <taxon>Streptophyta</taxon>
        <taxon>Embryophyta</taxon>
        <taxon>Tracheophyta</taxon>
        <taxon>Spermatophyta</taxon>
        <taxon>Magnoliopsida</taxon>
        <taxon>Liliopsida</taxon>
        <taxon>Zingiberales</taxon>
        <taxon>Musaceae</taxon>
        <taxon>Ensete</taxon>
    </lineage>
</organism>
<evidence type="ECO:0000259" key="3">
    <source>
        <dbReference type="Pfam" id="PF14383"/>
    </source>
</evidence>
<evidence type="ECO:0000313" key="5">
    <source>
        <dbReference type="Proteomes" id="UP001222027"/>
    </source>
</evidence>
<gene>
    <name evidence="4" type="ORF">OPV22_015842</name>
</gene>
<evidence type="ECO:0000259" key="2">
    <source>
        <dbReference type="Pfam" id="PF14309"/>
    </source>
</evidence>
<feature type="compositionally biased region" description="Basic and acidic residues" evidence="1">
    <location>
        <begin position="74"/>
        <end position="83"/>
    </location>
</feature>
<proteinExistence type="predicted"/>
<feature type="compositionally biased region" description="Low complexity" evidence="1">
    <location>
        <begin position="48"/>
        <end position="63"/>
    </location>
</feature>
<evidence type="ECO:0008006" key="6">
    <source>
        <dbReference type="Google" id="ProtNLM"/>
    </source>
</evidence>
<reference evidence="4 5" key="1">
    <citation type="submission" date="2022-12" db="EMBL/GenBank/DDBJ databases">
        <title>Chromosome-scale assembly of the Ensete ventricosum genome.</title>
        <authorList>
            <person name="Dussert Y."/>
            <person name="Stocks J."/>
            <person name="Wendawek A."/>
            <person name="Woldeyes F."/>
            <person name="Nichols R.A."/>
            <person name="Borrell J.S."/>
        </authorList>
    </citation>
    <scope>NUCLEOTIDE SEQUENCE [LARGE SCALE GENOMIC DNA]</scope>
    <source>
        <strain evidence="5">cv. Maze</strain>
        <tissue evidence="4">Seeds</tissue>
    </source>
</reference>
<sequence>MTPGVGYGATEERRLERHVGCIAGFLQLFDRHNVLAWRRHATCSTTGSTSPSERSEASSASSLKESHPQPSSPESRDEAESPPRRSLPLPLPVFEAKEGARITWRVRDAPRLSLDSRAVVDGKGKLHPREIWTAVSVPPADQSDATEQLRSPSVVARLIGVDALPSAGGVSVAERVPAELRRSVSESRVRRDPSYYVDAGSFHMPPPPKSVPFSIKELSETVNVGQFSDAKKLEPTPRTNSLPPLHRKSFFDSEDLFPEPKQLGHYGDIENRLRMRGIDEPAKDLQTLKQILDALQLKGLLRSKPSDHGATGRRNRIYDNQGPIPGGAPIVIMKPTSKPPRRPSSEPQRPRSGVARRSAPPVRRERVASVDHSIRRGNERINRAPRSPESPISPVHRRASNAAARSPLSLRGMPMPNVSSPKSNPKRAGPDPLPVRSPRTRRPTANASPMERVHPLAEDDASTTVSESSISAFSRLDFERSGRGLLERCDKLLQSIAAFRGTEQDAAVDQQPSPVSVLDSSPYLGEEGSLSPLVQCSIDFKDQLADDWEEERRWSSYEAGEIGEPEAMDPDYAYVCDVLRASELYGGASDAAYAALEDGRCRRRGGPARDPSKTARLHRRLVFDAVAEILDRKRHVAPWDVFARVDGEGEKALPRVWAEFRRVREQVAVAAAADDHEGAACGAVRNDIAAARPDGWVRPAAEMSDVVLQIERLIFKDLVAETTRDLGAREPLSLPSPPPQARLLKTEDKRNFARLMFV</sequence>
<dbReference type="AlphaFoldDB" id="A0AAV8R949"/>
<feature type="domain" description="DUF4378" evidence="2">
    <location>
        <begin position="571"/>
        <end position="721"/>
    </location>
</feature>
<dbReference type="GO" id="GO:0051513">
    <property type="term" value="P:regulation of monopolar cell growth"/>
    <property type="evidence" value="ECO:0007669"/>
    <property type="project" value="InterPro"/>
</dbReference>
<dbReference type="InterPro" id="IPR025486">
    <property type="entry name" value="DUF4378"/>
</dbReference>
<dbReference type="InterPro" id="IPR032795">
    <property type="entry name" value="DUF3741-assoc"/>
</dbReference>
<dbReference type="PANTHER" id="PTHR31680">
    <property type="entry name" value="LONGIFOLIA PROTEIN"/>
    <property type="match status" value="1"/>
</dbReference>
<accession>A0AAV8R949</accession>
<dbReference type="Proteomes" id="UP001222027">
    <property type="component" value="Unassembled WGS sequence"/>
</dbReference>
<feature type="region of interest" description="Disordered" evidence="1">
    <location>
        <begin position="302"/>
        <end position="469"/>
    </location>
</feature>
<dbReference type="Pfam" id="PF14309">
    <property type="entry name" value="DUF4378"/>
    <property type="match status" value="1"/>
</dbReference>
<keyword evidence="5" id="KW-1185">Reference proteome</keyword>
<name>A0AAV8R949_ENSVE</name>
<evidence type="ECO:0000313" key="4">
    <source>
        <dbReference type="EMBL" id="KAJ8494121.1"/>
    </source>
</evidence>